<dbReference type="Proteomes" id="UP000314294">
    <property type="component" value="Unassembled WGS sequence"/>
</dbReference>
<accession>A0A4Z2JGJ4</accession>
<evidence type="ECO:0000313" key="2">
    <source>
        <dbReference type="EMBL" id="TNN88788.1"/>
    </source>
</evidence>
<feature type="compositionally biased region" description="Low complexity" evidence="1">
    <location>
        <begin position="25"/>
        <end position="41"/>
    </location>
</feature>
<keyword evidence="3" id="KW-1185">Reference proteome</keyword>
<comment type="caution">
    <text evidence="2">The sequence shown here is derived from an EMBL/GenBank/DDBJ whole genome shotgun (WGS) entry which is preliminary data.</text>
</comment>
<evidence type="ECO:0000313" key="3">
    <source>
        <dbReference type="Proteomes" id="UP000314294"/>
    </source>
</evidence>
<name>A0A4Z2JGJ4_9TELE</name>
<feature type="compositionally biased region" description="Polar residues" evidence="1">
    <location>
        <begin position="83"/>
        <end position="96"/>
    </location>
</feature>
<feature type="compositionally biased region" description="Basic and acidic residues" evidence="1">
    <location>
        <begin position="57"/>
        <end position="81"/>
    </location>
</feature>
<proteinExistence type="predicted"/>
<gene>
    <name evidence="2" type="ORF">EYF80_001120</name>
</gene>
<feature type="compositionally biased region" description="Basic and acidic residues" evidence="1">
    <location>
        <begin position="101"/>
        <end position="114"/>
    </location>
</feature>
<reference evidence="2 3" key="1">
    <citation type="submission" date="2019-03" db="EMBL/GenBank/DDBJ databases">
        <title>First draft genome of Liparis tanakae, snailfish: a comprehensive survey of snailfish specific genes.</title>
        <authorList>
            <person name="Kim W."/>
            <person name="Song I."/>
            <person name="Jeong J.-H."/>
            <person name="Kim D."/>
            <person name="Kim S."/>
            <person name="Ryu S."/>
            <person name="Song J.Y."/>
            <person name="Lee S.K."/>
        </authorList>
    </citation>
    <scope>NUCLEOTIDE SEQUENCE [LARGE SCALE GENOMIC DNA]</scope>
    <source>
        <tissue evidence="2">Muscle</tissue>
    </source>
</reference>
<protein>
    <submittedName>
        <fullName evidence="2">Uncharacterized protein</fullName>
    </submittedName>
</protein>
<feature type="region of interest" description="Disordered" evidence="1">
    <location>
        <begin position="1"/>
        <end position="114"/>
    </location>
</feature>
<organism evidence="2 3">
    <name type="scientific">Liparis tanakae</name>
    <name type="common">Tanaka's snailfish</name>
    <dbReference type="NCBI Taxonomy" id="230148"/>
    <lineage>
        <taxon>Eukaryota</taxon>
        <taxon>Metazoa</taxon>
        <taxon>Chordata</taxon>
        <taxon>Craniata</taxon>
        <taxon>Vertebrata</taxon>
        <taxon>Euteleostomi</taxon>
        <taxon>Actinopterygii</taxon>
        <taxon>Neopterygii</taxon>
        <taxon>Teleostei</taxon>
        <taxon>Neoteleostei</taxon>
        <taxon>Acanthomorphata</taxon>
        <taxon>Eupercaria</taxon>
        <taxon>Perciformes</taxon>
        <taxon>Cottioidei</taxon>
        <taxon>Cottales</taxon>
        <taxon>Liparidae</taxon>
        <taxon>Liparis</taxon>
    </lineage>
</organism>
<dbReference type="AlphaFoldDB" id="A0A4Z2JGJ4"/>
<evidence type="ECO:0000256" key="1">
    <source>
        <dbReference type="SAM" id="MobiDB-lite"/>
    </source>
</evidence>
<sequence length="142" mass="14973">MAGVRNNVLPGGGGEGQSIDQHCRSSAGGSASVSSPADGPSLTATAAHSLPNVGRSYGKETEGKIQRRDVKDSNAPDEIDRCSSLTISSYRTNLPSPAQPAEREARNERREARGEKAILCSNFNLKIHSTDCMEAGGFNGDR</sequence>
<dbReference type="EMBL" id="SRLO01000004">
    <property type="protein sequence ID" value="TNN88788.1"/>
    <property type="molecule type" value="Genomic_DNA"/>
</dbReference>